<dbReference type="InterPro" id="IPR027520">
    <property type="entry name" value="Slx1"/>
</dbReference>
<dbReference type="CDD" id="cd10455">
    <property type="entry name" value="GIY-YIG_SLX1"/>
    <property type="match status" value="1"/>
</dbReference>
<accession>A0A0H5RRV6</accession>
<dbReference type="InterPro" id="IPR035901">
    <property type="entry name" value="GIY-YIG_endonuc_sf"/>
</dbReference>
<evidence type="ECO:0000256" key="3">
    <source>
        <dbReference type="ARBA" id="ARBA00022763"/>
    </source>
</evidence>
<dbReference type="HAMAP" id="MF_03100">
    <property type="entry name" value="Endonuc_su_Slx1"/>
    <property type="match status" value="1"/>
</dbReference>
<evidence type="ECO:0000313" key="10">
    <source>
        <dbReference type="EMBL" id="CRZ11454.1"/>
    </source>
</evidence>
<keyword evidence="1 8" id="KW-0540">Nuclease</keyword>
<dbReference type="PROSITE" id="PS50164">
    <property type="entry name" value="GIY_YIG"/>
    <property type="match status" value="1"/>
</dbReference>
<comment type="cofactor">
    <cofactor evidence="8">
        <name>a divalent metal cation</name>
        <dbReference type="ChEBI" id="CHEBI:60240"/>
    </cofactor>
</comment>
<keyword evidence="2 8" id="KW-0255">Endonuclease</keyword>
<dbReference type="InterPro" id="IPR000305">
    <property type="entry name" value="GIY-YIG_endonuc"/>
</dbReference>
<dbReference type="PANTHER" id="PTHR20208:SF10">
    <property type="entry name" value="STRUCTURE-SPECIFIC ENDONUCLEASE SUBUNIT SLX1"/>
    <property type="match status" value="1"/>
</dbReference>
<keyword evidence="7 8" id="KW-0539">Nucleus</keyword>
<dbReference type="PANTHER" id="PTHR20208">
    <property type="entry name" value="STRUCTURE-SPECIFIC ENDONUCLEASE SUBUNIT SLX1"/>
    <property type="match status" value="1"/>
</dbReference>
<protein>
    <recommendedName>
        <fullName evidence="8">Structure-specific endonuclease subunit SLX1 homolog</fullName>
        <ecNumber evidence="8">3.1.-.-</ecNumber>
    </recommendedName>
</protein>
<evidence type="ECO:0000256" key="8">
    <source>
        <dbReference type="HAMAP-Rule" id="MF_03100"/>
    </source>
</evidence>
<reference evidence="10" key="1">
    <citation type="submission" date="2015-04" db="EMBL/GenBank/DDBJ databases">
        <title>The genome sequence of the plant pathogenic Rhizarian Plasmodiophora brassicae reveals insights in its biotrophic life cycle and the origin of chitin synthesis.</title>
        <authorList>
            <person name="Schwelm A."/>
            <person name="Fogelqvist J."/>
            <person name="Knaust A."/>
            <person name="Julke S."/>
            <person name="Lilja T."/>
            <person name="Dhandapani V."/>
            <person name="Bonilla-Rosso G."/>
            <person name="Karlsson M."/>
            <person name="Shevchenko A."/>
            <person name="Choi S.R."/>
            <person name="Kim H.G."/>
            <person name="Park J.Y."/>
            <person name="Lim Y.P."/>
            <person name="Ludwig-Muller J."/>
            <person name="Dixelius C."/>
        </authorList>
    </citation>
    <scope>NUCLEOTIDE SEQUENCE</scope>
    <source>
        <tissue evidence="10">Potato root galls</tissue>
    </source>
</reference>
<comment type="function">
    <text evidence="8">Catalytic subunit of a heterodimeric structure-specific endonuclease that resolves DNA secondary structures generated during DNA repair and recombination. Has endonuclease activity towards branched DNA substrates, introducing single-strand cuts in duplex DNA close to junctions with ss-DNA.</text>
</comment>
<keyword evidence="3 8" id="KW-0227">DNA damage</keyword>
<evidence type="ECO:0000259" key="9">
    <source>
        <dbReference type="PROSITE" id="PS50164"/>
    </source>
</evidence>
<comment type="subunit">
    <text evidence="8">Forms a heterodimer with a member of the SLX4 family.</text>
</comment>
<dbReference type="EMBL" id="HACM01011012">
    <property type="protein sequence ID" value="CRZ11454.1"/>
    <property type="molecule type" value="Transcribed_RNA"/>
</dbReference>
<dbReference type="Pfam" id="PF01541">
    <property type="entry name" value="GIY-YIG"/>
    <property type="match status" value="1"/>
</dbReference>
<dbReference type="GO" id="GO:0017108">
    <property type="term" value="F:5'-flap endonuclease activity"/>
    <property type="evidence" value="ECO:0007669"/>
    <property type="project" value="InterPro"/>
</dbReference>
<keyword evidence="4 8" id="KW-0378">Hydrolase</keyword>
<keyword evidence="6 8" id="KW-0234">DNA repair</keyword>
<evidence type="ECO:0000256" key="4">
    <source>
        <dbReference type="ARBA" id="ARBA00022801"/>
    </source>
</evidence>
<comment type="similarity">
    <text evidence="8">Belongs to the SLX1 family.</text>
</comment>
<comment type="caution">
    <text evidence="8">Lacks conserved residue(s) required for the propagation of feature annotation.</text>
</comment>
<organism evidence="10">
    <name type="scientific">Spongospora subterranea</name>
    <dbReference type="NCBI Taxonomy" id="70186"/>
    <lineage>
        <taxon>Eukaryota</taxon>
        <taxon>Sar</taxon>
        <taxon>Rhizaria</taxon>
        <taxon>Endomyxa</taxon>
        <taxon>Phytomyxea</taxon>
        <taxon>Plasmodiophorida</taxon>
        <taxon>Plasmodiophoridae</taxon>
        <taxon>Spongospora</taxon>
    </lineage>
</organism>
<evidence type="ECO:0000256" key="7">
    <source>
        <dbReference type="ARBA" id="ARBA00023242"/>
    </source>
</evidence>
<dbReference type="EC" id="3.1.-.-" evidence="8"/>
<dbReference type="GO" id="GO:0008821">
    <property type="term" value="F:crossover junction DNA endonuclease activity"/>
    <property type="evidence" value="ECO:0007669"/>
    <property type="project" value="TreeGrafter"/>
</dbReference>
<dbReference type="AlphaFoldDB" id="A0A0H5RRV6"/>
<dbReference type="GO" id="GO:0033557">
    <property type="term" value="C:Slx1-Slx4 complex"/>
    <property type="evidence" value="ECO:0007669"/>
    <property type="project" value="UniProtKB-UniRule"/>
</dbReference>
<evidence type="ECO:0000256" key="1">
    <source>
        <dbReference type="ARBA" id="ARBA00022722"/>
    </source>
</evidence>
<feature type="domain" description="GIY-YIG" evidence="9">
    <location>
        <begin position="11"/>
        <end position="105"/>
    </location>
</feature>
<sequence length="325" mass="36526">MTMEEWVPRAPHYACYLLCPTSQVNVSDGPSLPRNHYIGFTTNPPRRLRQHNGEIQGGARHTKSLAPWEMICFVHGFPSQVAALQFEWAWQHSKMSLRLRPLYDEYISLLRKNGRVLKKHGSTGAVGVTSLFGKFSLLHTMLRIAPWSHFQLHVRYLHNLSEVYLEQCPGLLLNIPKSISNSKGPLSDFGQSLFAVCATLDVVEESNDLCRICFVPKPLASRLGHCPNCVAPIHIVCLWRHAKCETRLLPDQLLCPMCECDMQWSDFVTKRNMDARDGVSLAALIDPNNNTEIVDDDSASEPSSQLTSCNLSGELSVLDLTLEED</sequence>
<name>A0A0H5RRV6_9EUKA</name>
<evidence type="ECO:0000256" key="2">
    <source>
        <dbReference type="ARBA" id="ARBA00022759"/>
    </source>
</evidence>
<proteinExistence type="inferred from homology"/>
<dbReference type="Gene3D" id="3.40.1440.10">
    <property type="entry name" value="GIY-YIG endonuclease"/>
    <property type="match status" value="1"/>
</dbReference>
<evidence type="ECO:0000256" key="5">
    <source>
        <dbReference type="ARBA" id="ARBA00023172"/>
    </source>
</evidence>
<dbReference type="InterPro" id="IPR050381">
    <property type="entry name" value="SLX1_endonuclease"/>
</dbReference>
<evidence type="ECO:0000256" key="6">
    <source>
        <dbReference type="ARBA" id="ARBA00023204"/>
    </source>
</evidence>
<dbReference type="GO" id="GO:0000724">
    <property type="term" value="P:double-strand break repair via homologous recombination"/>
    <property type="evidence" value="ECO:0007669"/>
    <property type="project" value="TreeGrafter"/>
</dbReference>
<keyword evidence="5 8" id="KW-0233">DNA recombination</keyword>
<comment type="subcellular location">
    <subcellularLocation>
        <location evidence="8">Nucleus</location>
    </subcellularLocation>
</comment>